<evidence type="ECO:0000313" key="3">
    <source>
        <dbReference type="Proteomes" id="UP000188320"/>
    </source>
</evidence>
<keyword evidence="1" id="KW-0732">Signal</keyword>
<organism evidence="2 3">
    <name type="scientific">Zancudomyces culisetae</name>
    <name type="common">Gut fungus</name>
    <name type="synonym">Smittium culisetae</name>
    <dbReference type="NCBI Taxonomy" id="1213189"/>
    <lineage>
        <taxon>Eukaryota</taxon>
        <taxon>Fungi</taxon>
        <taxon>Fungi incertae sedis</taxon>
        <taxon>Zoopagomycota</taxon>
        <taxon>Kickxellomycotina</taxon>
        <taxon>Harpellomycetes</taxon>
        <taxon>Harpellales</taxon>
        <taxon>Legeriomycetaceae</taxon>
        <taxon>Zancudomyces</taxon>
    </lineage>
</organism>
<reference evidence="3" key="1">
    <citation type="submission" date="2017-01" db="EMBL/GenBank/DDBJ databases">
        <authorList>
            <person name="Wang Y."/>
            <person name="White M."/>
            <person name="Kvist S."/>
            <person name="Moncalvo J.-M."/>
        </authorList>
    </citation>
    <scope>NUCLEOTIDE SEQUENCE [LARGE SCALE GENOMIC DNA]</scope>
    <source>
        <strain evidence="3">COL-18-3</strain>
    </source>
</reference>
<dbReference type="AlphaFoldDB" id="A0A1R1PKZ8"/>
<evidence type="ECO:0000313" key="2">
    <source>
        <dbReference type="EMBL" id="OMH81609.1"/>
    </source>
</evidence>
<feature type="signal peptide" evidence="1">
    <location>
        <begin position="1"/>
        <end position="17"/>
    </location>
</feature>
<keyword evidence="3" id="KW-1185">Reference proteome</keyword>
<comment type="caution">
    <text evidence="2">The sequence shown here is derived from an EMBL/GenBank/DDBJ whole genome shotgun (WGS) entry which is preliminary data.</text>
</comment>
<sequence>MIFKSLTTALFITSTFAAGADIENTQKTEPNSYAGIEANNNLRAVNLDIRTFKYNFYKGKPGRLVIEPNGCYNLASIRSAIIGGGRAGVGSIMFCTQKNCLGKCRVGMINRFYRPDNLQRDIGGLANSVLWFNPALA</sequence>
<dbReference type="EMBL" id="LSSK01000859">
    <property type="protein sequence ID" value="OMH81609.1"/>
    <property type="molecule type" value="Genomic_DNA"/>
</dbReference>
<accession>A0A1R1PKZ8</accession>
<feature type="chain" id="PRO_5012481057" evidence="1">
    <location>
        <begin position="18"/>
        <end position="137"/>
    </location>
</feature>
<dbReference type="Proteomes" id="UP000188320">
    <property type="component" value="Unassembled WGS sequence"/>
</dbReference>
<protein>
    <submittedName>
        <fullName evidence="2">Uncharacterized protein</fullName>
    </submittedName>
</protein>
<gene>
    <name evidence="2" type="ORF">AX774_g4933</name>
</gene>
<evidence type="ECO:0000256" key="1">
    <source>
        <dbReference type="SAM" id="SignalP"/>
    </source>
</evidence>
<proteinExistence type="predicted"/>
<name>A0A1R1PKZ8_ZANCU</name>